<keyword evidence="1" id="KW-0560">Oxidoreductase</keyword>
<proteinExistence type="predicted"/>
<dbReference type="AlphaFoldDB" id="A0A8H6WB94"/>
<reference evidence="2" key="1">
    <citation type="submission" date="2020-05" db="EMBL/GenBank/DDBJ databases">
        <title>Mycena genomes resolve the evolution of fungal bioluminescence.</title>
        <authorList>
            <person name="Tsai I.J."/>
        </authorList>
    </citation>
    <scope>NUCLEOTIDE SEQUENCE</scope>
    <source>
        <strain evidence="2">171206Taipei</strain>
    </source>
</reference>
<keyword evidence="3" id="KW-1185">Reference proteome</keyword>
<dbReference type="Pfam" id="PF00106">
    <property type="entry name" value="adh_short"/>
    <property type="match status" value="1"/>
</dbReference>
<dbReference type="PANTHER" id="PTHR43157:SF31">
    <property type="entry name" value="PHOSPHATIDYLINOSITOL-GLYCAN BIOSYNTHESIS CLASS F PROTEIN"/>
    <property type="match status" value="1"/>
</dbReference>
<evidence type="ECO:0000313" key="3">
    <source>
        <dbReference type="Proteomes" id="UP000636479"/>
    </source>
</evidence>
<protein>
    <recommendedName>
        <fullName evidence="4">NAD(P)-binding protein</fullName>
    </recommendedName>
</protein>
<dbReference type="InterPro" id="IPR002347">
    <property type="entry name" value="SDR_fam"/>
</dbReference>
<accession>A0A8H6WB94</accession>
<dbReference type="OrthoDB" id="542013at2759"/>
<dbReference type="Proteomes" id="UP000636479">
    <property type="component" value="Unassembled WGS sequence"/>
</dbReference>
<name>A0A8H6WB94_9AGAR</name>
<evidence type="ECO:0008006" key="4">
    <source>
        <dbReference type="Google" id="ProtNLM"/>
    </source>
</evidence>
<dbReference type="EMBL" id="JACAZF010000003">
    <property type="protein sequence ID" value="KAF7309991.1"/>
    <property type="molecule type" value="Genomic_DNA"/>
</dbReference>
<dbReference type="GeneID" id="59343072"/>
<dbReference type="SUPFAM" id="SSF51735">
    <property type="entry name" value="NAD(P)-binding Rossmann-fold domains"/>
    <property type="match status" value="1"/>
</dbReference>
<gene>
    <name evidence="2" type="ORF">MIND_00371900</name>
</gene>
<sequence>MGLFDILRQLRFLLFTFLPDQFFASLPETIQDLTGRTYIVTGSNSGLGLATVAHLAHMKPARIILAVRDSSKGEKAREEVVAETGYTGRMDVWLLDMASFASVYAFAERANSELDRLDGAILNAGINVPWWRKTVDGWETILQVNTLATGFLGILLLPLLSKTASLPAPLPESTAIAPHLTITGSAAQFLATFNEKREKSGILHALNNEDKPGDPYPTSKLLLVLCARKLAALPIAKNVVVNVVDPGLCVTNIGSDYKLPNWVMTIIRAIAWTAEKGALNMTWAALRPTPPAAFVTSCEVRKSAAWSYTQDGARVQEQVWKEMVEVWSTAAPTIPQIINTL</sequence>
<dbReference type="GO" id="GO:0016491">
    <property type="term" value="F:oxidoreductase activity"/>
    <property type="evidence" value="ECO:0007669"/>
    <property type="project" value="UniProtKB-KW"/>
</dbReference>
<evidence type="ECO:0000256" key="1">
    <source>
        <dbReference type="ARBA" id="ARBA00023002"/>
    </source>
</evidence>
<comment type="caution">
    <text evidence="2">The sequence shown here is derived from an EMBL/GenBank/DDBJ whole genome shotgun (WGS) entry which is preliminary data.</text>
</comment>
<dbReference type="Gene3D" id="3.40.50.720">
    <property type="entry name" value="NAD(P)-binding Rossmann-like Domain"/>
    <property type="match status" value="1"/>
</dbReference>
<dbReference type="PANTHER" id="PTHR43157">
    <property type="entry name" value="PHOSPHATIDYLINOSITOL-GLYCAN BIOSYNTHESIS CLASS F PROTEIN-RELATED"/>
    <property type="match status" value="1"/>
</dbReference>
<organism evidence="2 3">
    <name type="scientific">Mycena indigotica</name>
    <dbReference type="NCBI Taxonomy" id="2126181"/>
    <lineage>
        <taxon>Eukaryota</taxon>
        <taxon>Fungi</taxon>
        <taxon>Dikarya</taxon>
        <taxon>Basidiomycota</taxon>
        <taxon>Agaricomycotina</taxon>
        <taxon>Agaricomycetes</taxon>
        <taxon>Agaricomycetidae</taxon>
        <taxon>Agaricales</taxon>
        <taxon>Marasmiineae</taxon>
        <taxon>Mycenaceae</taxon>
        <taxon>Mycena</taxon>
    </lineage>
</organism>
<evidence type="ECO:0000313" key="2">
    <source>
        <dbReference type="EMBL" id="KAF7309991.1"/>
    </source>
</evidence>
<dbReference type="RefSeq" id="XP_037223441.1">
    <property type="nucleotide sequence ID" value="XM_037360556.1"/>
</dbReference>
<dbReference type="InterPro" id="IPR036291">
    <property type="entry name" value="NAD(P)-bd_dom_sf"/>
</dbReference>
<dbReference type="PRINTS" id="PR00081">
    <property type="entry name" value="GDHRDH"/>
</dbReference>